<feature type="compositionally biased region" description="Basic residues" evidence="1">
    <location>
        <begin position="119"/>
        <end position="129"/>
    </location>
</feature>
<dbReference type="Proteomes" id="UP000499080">
    <property type="component" value="Unassembled WGS sequence"/>
</dbReference>
<keyword evidence="3" id="KW-1185">Reference proteome</keyword>
<dbReference type="PANTHER" id="PTHR46114:SF1">
    <property type="entry name" value="ZAD DOMAIN-CONTAINING PROTEIN"/>
    <property type="match status" value="1"/>
</dbReference>
<feature type="region of interest" description="Disordered" evidence="1">
    <location>
        <begin position="91"/>
        <end position="129"/>
    </location>
</feature>
<dbReference type="AlphaFoldDB" id="A0A4Y2IN14"/>
<evidence type="ECO:0000313" key="2">
    <source>
        <dbReference type="EMBL" id="GBM79198.1"/>
    </source>
</evidence>
<proteinExistence type="predicted"/>
<evidence type="ECO:0000256" key="1">
    <source>
        <dbReference type="SAM" id="MobiDB-lite"/>
    </source>
</evidence>
<evidence type="ECO:0000313" key="3">
    <source>
        <dbReference type="Proteomes" id="UP000499080"/>
    </source>
</evidence>
<reference evidence="2 3" key="1">
    <citation type="journal article" date="2019" name="Sci. Rep.">
        <title>Orb-weaving spider Araneus ventricosus genome elucidates the spidroin gene catalogue.</title>
        <authorList>
            <person name="Kono N."/>
            <person name="Nakamura H."/>
            <person name="Ohtoshi R."/>
            <person name="Moran D.A.P."/>
            <person name="Shinohara A."/>
            <person name="Yoshida Y."/>
            <person name="Fujiwara M."/>
            <person name="Mori M."/>
            <person name="Tomita M."/>
            <person name="Arakawa K."/>
        </authorList>
    </citation>
    <scope>NUCLEOTIDE SEQUENCE [LARGE SCALE GENOMIC DNA]</scope>
</reference>
<organism evidence="2 3">
    <name type="scientific">Araneus ventricosus</name>
    <name type="common">Orbweaver spider</name>
    <name type="synonym">Epeira ventricosa</name>
    <dbReference type="NCBI Taxonomy" id="182803"/>
    <lineage>
        <taxon>Eukaryota</taxon>
        <taxon>Metazoa</taxon>
        <taxon>Ecdysozoa</taxon>
        <taxon>Arthropoda</taxon>
        <taxon>Chelicerata</taxon>
        <taxon>Arachnida</taxon>
        <taxon>Araneae</taxon>
        <taxon>Araneomorphae</taxon>
        <taxon>Entelegynae</taxon>
        <taxon>Araneoidea</taxon>
        <taxon>Araneidae</taxon>
        <taxon>Araneus</taxon>
    </lineage>
</organism>
<gene>
    <name evidence="2" type="ORF">AVEN_80992_1</name>
</gene>
<feature type="region of interest" description="Disordered" evidence="1">
    <location>
        <begin position="1"/>
        <end position="21"/>
    </location>
</feature>
<dbReference type="EMBL" id="BGPR01186713">
    <property type="protein sequence ID" value="GBM79198.1"/>
    <property type="molecule type" value="Genomic_DNA"/>
</dbReference>
<feature type="non-terminal residue" evidence="2">
    <location>
        <position position="129"/>
    </location>
</feature>
<accession>A0A4Y2IN14</accession>
<feature type="compositionally biased region" description="Basic residues" evidence="1">
    <location>
        <begin position="9"/>
        <end position="18"/>
    </location>
</feature>
<protein>
    <submittedName>
        <fullName evidence="2">Uncharacterized protein</fullName>
    </submittedName>
</protein>
<comment type="caution">
    <text evidence="2">The sequence shown here is derived from an EMBL/GenBank/DDBJ whole genome shotgun (WGS) entry which is preliminary data.</text>
</comment>
<sequence length="129" mass="15328">MEILSSKGKQTRKKRKSSKIIATSFLGNQRDPSQKSIVEKMLGNFQISGCNTRFKAHFLHSHTEYFHSNLGAVRKEKHFIKAKKRWKDDIKEEGYQHSNRLQMDVEKRRSSAIAPEEKHRRRLHKRERI</sequence>
<dbReference type="PANTHER" id="PTHR46114">
    <property type="entry name" value="APPLE DOMAIN-CONTAINING PROTEIN"/>
    <property type="match status" value="1"/>
</dbReference>
<name>A0A4Y2IN14_ARAVE</name>